<dbReference type="SUPFAM" id="SSF53098">
    <property type="entry name" value="Ribonuclease H-like"/>
    <property type="match status" value="1"/>
</dbReference>
<comment type="subcellular location">
    <subcellularLocation>
        <location evidence="1">Nucleus</location>
    </subcellularLocation>
</comment>
<dbReference type="PANTHER" id="PTHR46481:SF10">
    <property type="entry name" value="ZINC FINGER BED DOMAIN-CONTAINING PROTEIN 39"/>
    <property type="match status" value="1"/>
</dbReference>
<sequence>MARTTKFAPVRVAIKKGLEKVCKLYKTINGNDAYFICLALDPAIKLKYAKNNWDSKAYHAGYAAFKKVFAEYYEATTDATPALTAELPDSPVQGYGSSWIRDHVRPHVERETSLLDPFQEFLDYINSPLVKKIKDPVHWWGEHQSDYPTLSRIAHDYLAIQGSSVLSEGSFSSRSLTDAFEALQILKRAYKNGLISASKEAAEGVPQEWTPNV</sequence>
<dbReference type="PANTHER" id="PTHR46481">
    <property type="entry name" value="ZINC FINGER BED DOMAIN-CONTAINING PROTEIN 4"/>
    <property type="match status" value="1"/>
</dbReference>
<reference evidence="8" key="2">
    <citation type="submission" date="2015-01" db="EMBL/GenBank/DDBJ databases">
        <title>Evolutionary Origins and Diversification of the Mycorrhizal Mutualists.</title>
        <authorList>
            <consortium name="DOE Joint Genome Institute"/>
            <consortium name="Mycorrhizal Genomics Consortium"/>
            <person name="Kohler A."/>
            <person name="Kuo A."/>
            <person name="Nagy L.G."/>
            <person name="Floudas D."/>
            <person name="Copeland A."/>
            <person name="Barry K.W."/>
            <person name="Cichocki N."/>
            <person name="Veneault-Fourrey C."/>
            <person name="LaButti K."/>
            <person name="Lindquist E.A."/>
            <person name="Lipzen A."/>
            <person name="Lundell T."/>
            <person name="Morin E."/>
            <person name="Murat C."/>
            <person name="Riley R."/>
            <person name="Ohm R."/>
            <person name="Sun H."/>
            <person name="Tunlid A."/>
            <person name="Henrissat B."/>
            <person name="Grigoriev I.V."/>
            <person name="Hibbett D.S."/>
            <person name="Martin F."/>
        </authorList>
    </citation>
    <scope>NUCLEOTIDE SEQUENCE [LARGE SCALE GENOMIC DNA]</scope>
    <source>
        <strain evidence="8">LaAM-08-1</strain>
    </source>
</reference>
<dbReference type="HOGENOM" id="CLU_009123_4_1_1"/>
<accession>A0A0C9XV14</accession>
<gene>
    <name evidence="7" type="ORF">K443DRAFT_132922</name>
</gene>
<evidence type="ECO:0000256" key="2">
    <source>
        <dbReference type="ARBA" id="ARBA00022723"/>
    </source>
</evidence>
<evidence type="ECO:0000313" key="8">
    <source>
        <dbReference type="Proteomes" id="UP000054477"/>
    </source>
</evidence>
<keyword evidence="3" id="KW-0863">Zinc-finger</keyword>
<organism evidence="7 8">
    <name type="scientific">Laccaria amethystina LaAM-08-1</name>
    <dbReference type="NCBI Taxonomy" id="1095629"/>
    <lineage>
        <taxon>Eukaryota</taxon>
        <taxon>Fungi</taxon>
        <taxon>Dikarya</taxon>
        <taxon>Basidiomycota</taxon>
        <taxon>Agaricomycotina</taxon>
        <taxon>Agaricomycetes</taxon>
        <taxon>Agaricomycetidae</taxon>
        <taxon>Agaricales</taxon>
        <taxon>Agaricineae</taxon>
        <taxon>Hydnangiaceae</taxon>
        <taxon>Laccaria</taxon>
    </lineage>
</organism>
<evidence type="ECO:0000256" key="5">
    <source>
        <dbReference type="ARBA" id="ARBA00023242"/>
    </source>
</evidence>
<protein>
    <recommendedName>
        <fullName evidence="6">HAT C-terminal dimerisation domain-containing protein</fullName>
    </recommendedName>
</protein>
<keyword evidence="8" id="KW-1185">Reference proteome</keyword>
<keyword evidence="5" id="KW-0539">Nucleus</keyword>
<evidence type="ECO:0000259" key="6">
    <source>
        <dbReference type="Pfam" id="PF05699"/>
    </source>
</evidence>
<dbReference type="GO" id="GO:0008270">
    <property type="term" value="F:zinc ion binding"/>
    <property type="evidence" value="ECO:0007669"/>
    <property type="project" value="UniProtKB-KW"/>
</dbReference>
<dbReference type="InterPro" id="IPR052035">
    <property type="entry name" value="ZnF_BED_domain_contain"/>
</dbReference>
<dbReference type="GO" id="GO:0046983">
    <property type="term" value="F:protein dimerization activity"/>
    <property type="evidence" value="ECO:0007669"/>
    <property type="project" value="InterPro"/>
</dbReference>
<dbReference type="STRING" id="1095629.A0A0C9XV14"/>
<evidence type="ECO:0000256" key="4">
    <source>
        <dbReference type="ARBA" id="ARBA00022833"/>
    </source>
</evidence>
<evidence type="ECO:0000256" key="1">
    <source>
        <dbReference type="ARBA" id="ARBA00004123"/>
    </source>
</evidence>
<dbReference type="AlphaFoldDB" id="A0A0C9XV14"/>
<keyword evidence="2" id="KW-0479">Metal-binding</keyword>
<evidence type="ECO:0000256" key="3">
    <source>
        <dbReference type="ARBA" id="ARBA00022771"/>
    </source>
</evidence>
<evidence type="ECO:0000313" key="7">
    <source>
        <dbReference type="EMBL" id="KIJ99802.1"/>
    </source>
</evidence>
<reference evidence="7 8" key="1">
    <citation type="submission" date="2014-04" db="EMBL/GenBank/DDBJ databases">
        <authorList>
            <consortium name="DOE Joint Genome Institute"/>
            <person name="Kuo A."/>
            <person name="Kohler A."/>
            <person name="Nagy L.G."/>
            <person name="Floudas D."/>
            <person name="Copeland A."/>
            <person name="Barry K.W."/>
            <person name="Cichocki N."/>
            <person name="Veneault-Fourrey C."/>
            <person name="LaButti K."/>
            <person name="Lindquist E.A."/>
            <person name="Lipzen A."/>
            <person name="Lundell T."/>
            <person name="Morin E."/>
            <person name="Murat C."/>
            <person name="Sun H."/>
            <person name="Tunlid A."/>
            <person name="Henrissat B."/>
            <person name="Grigoriev I.V."/>
            <person name="Hibbett D.S."/>
            <person name="Martin F."/>
            <person name="Nordberg H.P."/>
            <person name="Cantor M.N."/>
            <person name="Hua S.X."/>
        </authorList>
    </citation>
    <scope>NUCLEOTIDE SEQUENCE [LARGE SCALE GENOMIC DNA]</scope>
    <source>
        <strain evidence="7 8">LaAM-08-1</strain>
    </source>
</reference>
<dbReference type="GO" id="GO:0005634">
    <property type="term" value="C:nucleus"/>
    <property type="evidence" value="ECO:0007669"/>
    <property type="project" value="UniProtKB-SubCell"/>
</dbReference>
<keyword evidence="4" id="KW-0862">Zinc</keyword>
<dbReference type="Proteomes" id="UP000054477">
    <property type="component" value="Unassembled WGS sequence"/>
</dbReference>
<feature type="domain" description="HAT C-terminal dimerisation" evidence="6">
    <location>
        <begin position="124"/>
        <end position="174"/>
    </location>
</feature>
<dbReference type="InterPro" id="IPR012337">
    <property type="entry name" value="RNaseH-like_sf"/>
</dbReference>
<dbReference type="EMBL" id="KN838639">
    <property type="protein sequence ID" value="KIJ99802.1"/>
    <property type="molecule type" value="Genomic_DNA"/>
</dbReference>
<proteinExistence type="predicted"/>
<dbReference type="InterPro" id="IPR008906">
    <property type="entry name" value="HATC_C_dom"/>
</dbReference>
<name>A0A0C9XV14_9AGAR</name>
<dbReference type="Pfam" id="PF05699">
    <property type="entry name" value="Dimer_Tnp_hAT"/>
    <property type="match status" value="1"/>
</dbReference>
<dbReference type="OrthoDB" id="3270175at2759"/>